<evidence type="ECO:0000313" key="3">
    <source>
        <dbReference type="Proteomes" id="UP000814243"/>
    </source>
</evidence>
<feature type="compositionally biased region" description="Acidic residues" evidence="1">
    <location>
        <begin position="314"/>
        <end position="335"/>
    </location>
</feature>
<dbReference type="PANTHER" id="PTHR21223:SF2">
    <property type="entry name" value="CBY1-INTERACTING BAR DOMAIN-CONTAINING PROTEIN HOMOLOG"/>
    <property type="match status" value="1"/>
</dbReference>
<dbReference type="SUPFAM" id="SSF103657">
    <property type="entry name" value="BAR/IMD domain-like"/>
    <property type="match status" value="1"/>
</dbReference>
<feature type="compositionally biased region" description="Polar residues" evidence="1">
    <location>
        <begin position="260"/>
        <end position="275"/>
    </location>
</feature>
<protein>
    <recommendedName>
        <fullName evidence="4">Protein FAM92A</fullName>
    </recommendedName>
</protein>
<accession>A0A922SMK8</accession>
<evidence type="ECO:0000313" key="2">
    <source>
        <dbReference type="EMBL" id="KAH9642754.1"/>
    </source>
</evidence>
<name>A0A922SMK8_SPOEX</name>
<evidence type="ECO:0008006" key="4">
    <source>
        <dbReference type="Google" id="ProtNLM"/>
    </source>
</evidence>
<dbReference type="InterPro" id="IPR027267">
    <property type="entry name" value="AH/BAR_dom_sf"/>
</dbReference>
<dbReference type="Gene3D" id="1.20.1270.60">
    <property type="entry name" value="Arfaptin homology (AH) domain/BAR domain"/>
    <property type="match status" value="1"/>
</dbReference>
<gene>
    <name evidence="2" type="ORF">HF086_010407</name>
</gene>
<dbReference type="PANTHER" id="PTHR21223">
    <property type="entry name" value="CBY1-INTERACTING BAR DOMAIN-CONTAINING PROTEIN HOMOLOG"/>
    <property type="match status" value="1"/>
</dbReference>
<proteinExistence type="predicted"/>
<dbReference type="GO" id="GO:0036064">
    <property type="term" value="C:ciliary basal body"/>
    <property type="evidence" value="ECO:0007669"/>
    <property type="project" value="TreeGrafter"/>
</dbReference>
<organism evidence="2 3">
    <name type="scientific">Spodoptera exigua</name>
    <name type="common">Beet armyworm</name>
    <name type="synonym">Noctua fulgens</name>
    <dbReference type="NCBI Taxonomy" id="7107"/>
    <lineage>
        <taxon>Eukaryota</taxon>
        <taxon>Metazoa</taxon>
        <taxon>Ecdysozoa</taxon>
        <taxon>Arthropoda</taxon>
        <taxon>Hexapoda</taxon>
        <taxon>Insecta</taxon>
        <taxon>Pterygota</taxon>
        <taxon>Neoptera</taxon>
        <taxon>Endopterygota</taxon>
        <taxon>Lepidoptera</taxon>
        <taxon>Glossata</taxon>
        <taxon>Ditrysia</taxon>
        <taxon>Noctuoidea</taxon>
        <taxon>Noctuidae</taxon>
        <taxon>Amphipyrinae</taxon>
        <taxon>Spodoptera</taxon>
    </lineage>
</organism>
<dbReference type="GO" id="GO:0060271">
    <property type="term" value="P:cilium assembly"/>
    <property type="evidence" value="ECO:0007669"/>
    <property type="project" value="TreeGrafter"/>
</dbReference>
<dbReference type="Proteomes" id="UP000814243">
    <property type="component" value="Unassembled WGS sequence"/>
</dbReference>
<comment type="caution">
    <text evidence="2">The sequence shown here is derived from an EMBL/GenBank/DDBJ whole genome shotgun (WGS) entry which is preliminary data.</text>
</comment>
<feature type="region of interest" description="Disordered" evidence="1">
    <location>
        <begin position="246"/>
        <end position="335"/>
    </location>
</feature>
<evidence type="ECO:0000256" key="1">
    <source>
        <dbReference type="SAM" id="MobiDB-lite"/>
    </source>
</evidence>
<reference evidence="2" key="1">
    <citation type="journal article" date="2021" name="G3 (Bethesda)">
        <title>Genome and transcriptome analysis of the beet armyworm Spodoptera exigua reveals targets for pest control. .</title>
        <authorList>
            <person name="Simon S."/>
            <person name="Breeschoten T."/>
            <person name="Jansen H.J."/>
            <person name="Dirks R.P."/>
            <person name="Schranz M.E."/>
            <person name="Ros V.I.D."/>
        </authorList>
    </citation>
    <scope>NUCLEOTIDE SEQUENCE</scope>
    <source>
        <strain evidence="2">TB_SE_WUR_2020</strain>
    </source>
</reference>
<dbReference type="EMBL" id="JACEFF010000177">
    <property type="protein sequence ID" value="KAH9642754.1"/>
    <property type="molecule type" value="Genomic_DNA"/>
</dbReference>
<dbReference type="GO" id="GO:0035869">
    <property type="term" value="C:ciliary transition zone"/>
    <property type="evidence" value="ECO:0007669"/>
    <property type="project" value="TreeGrafter"/>
</dbReference>
<sequence>MFRGDNPHSLSYEQQAKFIQDRITNVEKNFGELCVAFGDYTRKTARLVNISEYIIDIVINVNRLRDMGDELVKVLKDYANNEIVNKSLSNGLENLSTTLTAIEEYRNCEVQRLEAKVIGELCQYETICKHAREELKHTMNVREKELARKKVLDKARERQPFNRQQVTYAESELLKASAEMSRTAKGLSEQTEFFERRKLQQLKTLLSDFVMIEMAFHAKAVELLTVAYQQISDINDKADLENFRRKLRSPEKQPNPGMSVRSSSLASLMNPQSPTNDDDSASARKTKSPEKYGNPAMVRTGSLAALMNNSANKDEEETSESEETDEDSSEETESR</sequence>
<dbReference type="InterPro" id="IPR009602">
    <property type="entry name" value="CBAR/FAM92"/>
</dbReference>
<dbReference type="Pfam" id="PF06730">
    <property type="entry name" value="FAM92"/>
    <property type="match status" value="2"/>
</dbReference>
<dbReference type="AlphaFoldDB" id="A0A922SMK8"/>